<feature type="transmembrane region" description="Helical" evidence="7">
    <location>
        <begin position="40"/>
        <end position="60"/>
    </location>
</feature>
<dbReference type="InterPro" id="IPR036890">
    <property type="entry name" value="HATPase_C_sf"/>
</dbReference>
<evidence type="ECO:0000256" key="5">
    <source>
        <dbReference type="ARBA" id="ARBA00022777"/>
    </source>
</evidence>
<dbReference type="EMBL" id="QKNY01000001">
    <property type="protein sequence ID" value="RJX45266.1"/>
    <property type="molecule type" value="Genomic_DNA"/>
</dbReference>
<evidence type="ECO:0000256" key="4">
    <source>
        <dbReference type="ARBA" id="ARBA00022679"/>
    </source>
</evidence>
<keyword evidence="7" id="KW-1133">Transmembrane helix</keyword>
<comment type="catalytic activity">
    <reaction evidence="1">
        <text>ATP + protein L-histidine = ADP + protein N-phospho-L-histidine.</text>
        <dbReference type="EC" id="2.7.13.3"/>
    </reaction>
</comment>
<dbReference type="PANTHER" id="PTHR43711">
    <property type="entry name" value="TWO-COMPONENT HISTIDINE KINASE"/>
    <property type="match status" value="1"/>
</dbReference>
<dbReference type="CDD" id="cd00082">
    <property type="entry name" value="HisKA"/>
    <property type="match status" value="1"/>
</dbReference>
<dbReference type="Pfam" id="PF16927">
    <property type="entry name" value="HisKA_7TM"/>
    <property type="match status" value="1"/>
</dbReference>
<dbReference type="Pfam" id="PF02518">
    <property type="entry name" value="HATPase_c"/>
    <property type="match status" value="1"/>
</dbReference>
<dbReference type="InterPro" id="IPR050736">
    <property type="entry name" value="Sensor_HK_Regulatory"/>
</dbReference>
<dbReference type="InterPro" id="IPR004358">
    <property type="entry name" value="Sig_transdc_His_kin-like_C"/>
</dbReference>
<dbReference type="RefSeq" id="WP_120100255.1">
    <property type="nucleotide sequence ID" value="NZ_QKNY01000001.1"/>
</dbReference>
<evidence type="ECO:0000256" key="3">
    <source>
        <dbReference type="ARBA" id="ARBA00022553"/>
    </source>
</evidence>
<dbReference type="InterPro" id="IPR035965">
    <property type="entry name" value="PAS-like_dom_sf"/>
</dbReference>
<dbReference type="InterPro" id="IPR003594">
    <property type="entry name" value="HATPase_dom"/>
</dbReference>
<dbReference type="PROSITE" id="PS50109">
    <property type="entry name" value="HIS_KIN"/>
    <property type="match status" value="1"/>
</dbReference>
<gene>
    <name evidence="10" type="ORF">DM826_00810</name>
</gene>
<evidence type="ECO:0000313" key="11">
    <source>
        <dbReference type="Proteomes" id="UP000276588"/>
    </source>
</evidence>
<keyword evidence="11" id="KW-1185">Reference proteome</keyword>
<dbReference type="AlphaFoldDB" id="A0A3A6Q3P8"/>
<dbReference type="PANTHER" id="PTHR43711:SF1">
    <property type="entry name" value="HISTIDINE KINASE 1"/>
    <property type="match status" value="1"/>
</dbReference>
<evidence type="ECO:0000256" key="1">
    <source>
        <dbReference type="ARBA" id="ARBA00000085"/>
    </source>
</evidence>
<feature type="transmembrane region" description="Helical" evidence="7">
    <location>
        <begin position="6"/>
        <end position="28"/>
    </location>
</feature>
<dbReference type="Gene3D" id="3.30.450.20">
    <property type="entry name" value="PAS domain"/>
    <property type="match status" value="1"/>
</dbReference>
<dbReference type="PROSITE" id="PS50112">
    <property type="entry name" value="PAS"/>
    <property type="match status" value="1"/>
</dbReference>
<accession>A0A3A6Q3P8</accession>
<dbReference type="InterPro" id="IPR031621">
    <property type="entry name" value="HisKA_7TM"/>
</dbReference>
<dbReference type="SMART" id="SM00387">
    <property type="entry name" value="HATPase_c"/>
    <property type="match status" value="1"/>
</dbReference>
<keyword evidence="3" id="KW-0597">Phosphoprotein</keyword>
<reference evidence="10 11" key="1">
    <citation type="submission" date="2018-06" db="EMBL/GenBank/DDBJ databases">
        <title>Halonotius sp. F13-13 a new haloarchaeeon isolated from a solar saltern from Isla Cristina, Huelva, Spain.</title>
        <authorList>
            <person name="Duran-Viseras A."/>
            <person name="Sanchez-Porro C."/>
            <person name="Ventosa A."/>
        </authorList>
    </citation>
    <scope>NUCLEOTIDE SEQUENCE [LARGE SCALE GENOMIC DNA]</scope>
    <source>
        <strain evidence="10 11">F13-13</strain>
    </source>
</reference>
<proteinExistence type="predicted"/>
<dbReference type="Gene3D" id="3.30.565.10">
    <property type="entry name" value="Histidine kinase-like ATPase, C-terminal domain"/>
    <property type="match status" value="1"/>
</dbReference>
<feature type="transmembrane region" description="Helical" evidence="7">
    <location>
        <begin position="178"/>
        <end position="199"/>
    </location>
</feature>
<keyword evidence="7" id="KW-0812">Transmembrane</keyword>
<dbReference type="Gene3D" id="1.10.287.130">
    <property type="match status" value="1"/>
</dbReference>
<dbReference type="CDD" id="cd00075">
    <property type="entry name" value="HATPase"/>
    <property type="match status" value="1"/>
</dbReference>
<feature type="transmembrane region" description="Helical" evidence="7">
    <location>
        <begin position="101"/>
        <end position="117"/>
    </location>
</feature>
<dbReference type="GO" id="GO:0000155">
    <property type="term" value="F:phosphorelay sensor kinase activity"/>
    <property type="evidence" value="ECO:0007669"/>
    <property type="project" value="InterPro"/>
</dbReference>
<dbReference type="SMART" id="SM00388">
    <property type="entry name" value="HisKA"/>
    <property type="match status" value="1"/>
</dbReference>
<dbReference type="OrthoDB" id="8127at2157"/>
<dbReference type="InterPro" id="IPR000014">
    <property type="entry name" value="PAS"/>
</dbReference>
<name>A0A3A6Q3P8_9EURY</name>
<feature type="transmembrane region" description="Helical" evidence="7">
    <location>
        <begin position="146"/>
        <end position="166"/>
    </location>
</feature>
<dbReference type="SUPFAM" id="SSF47384">
    <property type="entry name" value="Homodimeric domain of signal transducing histidine kinase"/>
    <property type="match status" value="1"/>
</dbReference>
<evidence type="ECO:0000313" key="10">
    <source>
        <dbReference type="EMBL" id="RJX45266.1"/>
    </source>
</evidence>
<comment type="caution">
    <text evidence="10">The sequence shown here is derived from an EMBL/GenBank/DDBJ whole genome shotgun (WGS) entry which is preliminary data.</text>
</comment>
<evidence type="ECO:0000256" key="6">
    <source>
        <dbReference type="ARBA" id="ARBA00023012"/>
    </source>
</evidence>
<dbReference type="SUPFAM" id="SSF55874">
    <property type="entry name" value="ATPase domain of HSP90 chaperone/DNA topoisomerase II/histidine kinase"/>
    <property type="match status" value="1"/>
</dbReference>
<dbReference type="PRINTS" id="PR00344">
    <property type="entry name" value="BCTRLSENSOR"/>
</dbReference>
<evidence type="ECO:0000256" key="2">
    <source>
        <dbReference type="ARBA" id="ARBA00012438"/>
    </source>
</evidence>
<feature type="transmembrane region" description="Helical" evidence="7">
    <location>
        <begin position="66"/>
        <end position="89"/>
    </location>
</feature>
<dbReference type="Pfam" id="PF00512">
    <property type="entry name" value="HisKA"/>
    <property type="match status" value="1"/>
</dbReference>
<protein>
    <recommendedName>
        <fullName evidence="2">histidine kinase</fullName>
        <ecNumber evidence="2">2.7.13.3</ecNumber>
    </recommendedName>
</protein>
<evidence type="ECO:0000259" key="9">
    <source>
        <dbReference type="PROSITE" id="PS50112"/>
    </source>
</evidence>
<dbReference type="InterPro" id="IPR003661">
    <property type="entry name" value="HisK_dim/P_dom"/>
</dbReference>
<dbReference type="InterPro" id="IPR005467">
    <property type="entry name" value="His_kinase_dom"/>
</dbReference>
<feature type="domain" description="Histidine kinase" evidence="8">
    <location>
        <begin position="354"/>
        <end position="542"/>
    </location>
</feature>
<dbReference type="EC" id="2.7.13.3" evidence="2"/>
<dbReference type="SUPFAM" id="SSF55785">
    <property type="entry name" value="PYP-like sensor domain (PAS domain)"/>
    <property type="match status" value="1"/>
</dbReference>
<keyword evidence="7" id="KW-0472">Membrane</keyword>
<keyword evidence="4" id="KW-0808">Transferase</keyword>
<dbReference type="InterPro" id="IPR036097">
    <property type="entry name" value="HisK_dim/P_sf"/>
</dbReference>
<keyword evidence="6" id="KW-0902">Two-component regulatory system</keyword>
<evidence type="ECO:0000259" key="8">
    <source>
        <dbReference type="PROSITE" id="PS50109"/>
    </source>
</evidence>
<feature type="domain" description="PAS" evidence="9">
    <location>
        <begin position="233"/>
        <end position="268"/>
    </location>
</feature>
<keyword evidence="5" id="KW-0418">Kinase</keyword>
<dbReference type="Proteomes" id="UP000276588">
    <property type="component" value="Unassembled WGS sequence"/>
</dbReference>
<organism evidence="10 11">
    <name type="scientific">Halonotius aquaticus</name>
    <dbReference type="NCBI Taxonomy" id="2216978"/>
    <lineage>
        <taxon>Archaea</taxon>
        <taxon>Methanobacteriati</taxon>
        <taxon>Methanobacteriota</taxon>
        <taxon>Stenosarchaea group</taxon>
        <taxon>Halobacteria</taxon>
        <taxon>Halobacteriales</taxon>
        <taxon>Haloferacaceae</taxon>
        <taxon>Halonotius</taxon>
    </lineage>
</organism>
<evidence type="ECO:0000256" key="7">
    <source>
        <dbReference type="SAM" id="Phobius"/>
    </source>
</evidence>
<sequence length="562" mass="60137">MDAVLSPTTAGGIMLAGGIIPGFIVYWLRTEPQGIVVRWFRFAMLCGMVWSVSFGLIALVDAAALRLALTNVFIIAVPSASIATFAFAYEFTFREPISRRYLVLFIPVVLLFVLSWFNPGELIYTVDAPYQTSEILVPAEPGSIRLPLNVIGSPLLVVMAAGLAAGELIRATTTIRRLQAGTVLLLITAALVPGLMKVFELVPPYFDPTPIGWSLMGLVVAVTIKRFDLFRLSPNSLRRVVDALTDPVVVVNSEGIVSDANEAASEAFRLDLGMTVSAFSEVNPALSPVFDGTETQVELTTGDTERVFDYRELPVPQGYGTTGRILYFSDITEQADTAEALQAKTDRLDAFASRVSHDLQGPITVATSYVQIARRADDPADALDEIETALQRAETRIQDILAMARSGQQPARESVALDTAAHKAWAMVTTGDASLVVATDATLSADSQQLSRLFENLFRNAVEHGGEGVTVRVGTTDGGFYVADDGVGIPADKQATIFDERVSHDADGTGYGLAIVRDIVAAHGWTITATESTDGGARFEISGVGVDTAASTPADDRGQPAE</sequence>